<gene>
    <name evidence="1" type="ORF">HUG12_00885</name>
</gene>
<proteinExistence type="predicted"/>
<sequence>MSERDGTRENRVLNRRTYLGGIAGGVASLSAIGTATATGDYDEVVDIVEAGADPNGDENIVPILEEHAADDTLIEFPEGEYLMTEQFRFTDFEHVGFVGDDATIVPGTVEEMDGRSSTEGSFEGPTRLFRLGVTYEPGDELHFEGFDFDFTRDQSGFRAIEAYVEQDMLVRDIDIVGQHDIGSFGPALFSVLDPNGISYVEGFRAPDGGAYSENTIGSIEDGPTGVLVPGSHQGKLWFRDCELGAFPDNGLYVSGTDGRVVVKGGVYKNSNSASLRIAGDYSYVKGATVVVDDSRPEDGNQRGIRLDAGKHLWVYDTEIRLDVPNGHAITVMSDVEKARIQNSSVYVGDETNHGIVVRSGSGPTDIYDTDVEIDGAGHAIYIQSDGGVVDCYQVRVTGDASGSSGRHAIRCMRDECRFRRPVVKQPGSDYRRGLYIGGDDCYVYSGYYETSHIPIVNASDRTFIRCVTAKSLDGYEALKLLDGTEDAEILSNKLYNGVWDKGSENTTMRDNEHPDG</sequence>
<dbReference type="RefSeq" id="WP_179266968.1">
    <property type="nucleotide sequence ID" value="NZ_CP058579.1"/>
</dbReference>
<name>A0A7D5QE20_9EURY</name>
<dbReference type="PROSITE" id="PS51318">
    <property type="entry name" value="TAT"/>
    <property type="match status" value="1"/>
</dbReference>
<evidence type="ECO:0000313" key="2">
    <source>
        <dbReference type="Proteomes" id="UP000509626"/>
    </source>
</evidence>
<dbReference type="SUPFAM" id="SSF51126">
    <property type="entry name" value="Pectin lyase-like"/>
    <property type="match status" value="1"/>
</dbReference>
<accession>A0A7D5QE20</accession>
<dbReference type="Proteomes" id="UP000509626">
    <property type="component" value="Chromosome"/>
</dbReference>
<dbReference type="OrthoDB" id="202667at2157"/>
<dbReference type="GeneID" id="56035970"/>
<protein>
    <recommendedName>
        <fullName evidence="3">Right-handed parallel beta-helix repeat-containing protein</fullName>
    </recommendedName>
</protein>
<evidence type="ECO:0000313" key="1">
    <source>
        <dbReference type="EMBL" id="QLG60382.1"/>
    </source>
</evidence>
<keyword evidence="2" id="KW-1185">Reference proteome</keyword>
<dbReference type="InterPro" id="IPR006311">
    <property type="entry name" value="TAT_signal"/>
</dbReference>
<dbReference type="Gene3D" id="2.160.20.20">
    <property type="match status" value="1"/>
</dbReference>
<evidence type="ECO:0008006" key="3">
    <source>
        <dbReference type="Google" id="ProtNLM"/>
    </source>
</evidence>
<organism evidence="1 2">
    <name type="scientific">Halorarum salinum</name>
    <dbReference type="NCBI Taxonomy" id="2743089"/>
    <lineage>
        <taxon>Archaea</taxon>
        <taxon>Methanobacteriati</taxon>
        <taxon>Methanobacteriota</taxon>
        <taxon>Stenosarchaea group</taxon>
        <taxon>Halobacteria</taxon>
        <taxon>Halobacteriales</taxon>
        <taxon>Haloferacaceae</taxon>
        <taxon>Halorarum</taxon>
    </lineage>
</organism>
<dbReference type="EMBL" id="CP058579">
    <property type="protein sequence ID" value="QLG60382.1"/>
    <property type="molecule type" value="Genomic_DNA"/>
</dbReference>
<reference evidence="1 2" key="1">
    <citation type="submission" date="2020-06" db="EMBL/GenBank/DDBJ databases">
        <title>NJ-3-1, isolated from saline soil.</title>
        <authorList>
            <person name="Cui H.L."/>
            <person name="Shi X."/>
        </authorList>
    </citation>
    <scope>NUCLEOTIDE SEQUENCE [LARGE SCALE GENOMIC DNA]</scope>
    <source>
        <strain evidence="1 2">NJ-3-1</strain>
    </source>
</reference>
<dbReference type="AlphaFoldDB" id="A0A7D5QE20"/>
<dbReference type="InterPro" id="IPR011050">
    <property type="entry name" value="Pectin_lyase_fold/virulence"/>
</dbReference>
<dbReference type="KEGG" id="halu:HUG12_00885"/>
<dbReference type="InterPro" id="IPR012332">
    <property type="entry name" value="Autotransporter_pectin_lyase_C"/>
</dbReference>